<keyword evidence="10" id="KW-1185">Reference proteome</keyword>
<evidence type="ECO:0000259" key="8">
    <source>
        <dbReference type="PROSITE" id="PS51918"/>
    </source>
</evidence>
<dbReference type="InterPro" id="IPR058240">
    <property type="entry name" value="rSAM_sf"/>
</dbReference>
<dbReference type="EMBL" id="BAABAS010000007">
    <property type="protein sequence ID" value="GAA4233578.1"/>
    <property type="molecule type" value="Genomic_DNA"/>
</dbReference>
<dbReference type="InterPro" id="IPR020612">
    <property type="entry name" value="Methylthiotransferase_CS"/>
</dbReference>
<organism evidence="9 10">
    <name type="scientific">Actinomadura meridiana</name>
    <dbReference type="NCBI Taxonomy" id="559626"/>
    <lineage>
        <taxon>Bacteria</taxon>
        <taxon>Bacillati</taxon>
        <taxon>Actinomycetota</taxon>
        <taxon>Actinomycetes</taxon>
        <taxon>Streptosporangiales</taxon>
        <taxon>Thermomonosporaceae</taxon>
        <taxon>Actinomadura</taxon>
    </lineage>
</organism>
<feature type="domain" description="B12-binding" evidence="7">
    <location>
        <begin position="1"/>
        <end position="148"/>
    </location>
</feature>
<keyword evidence="6" id="KW-0411">Iron-sulfur</keyword>
<dbReference type="Pfam" id="PF04055">
    <property type="entry name" value="Radical_SAM"/>
    <property type="match status" value="1"/>
</dbReference>
<dbReference type="RefSeq" id="WP_344898050.1">
    <property type="nucleotide sequence ID" value="NZ_BAABAS010000007.1"/>
</dbReference>
<reference evidence="10" key="1">
    <citation type="journal article" date="2019" name="Int. J. Syst. Evol. Microbiol.">
        <title>The Global Catalogue of Microorganisms (GCM) 10K type strain sequencing project: providing services to taxonomists for standard genome sequencing and annotation.</title>
        <authorList>
            <consortium name="The Broad Institute Genomics Platform"/>
            <consortium name="The Broad Institute Genome Sequencing Center for Infectious Disease"/>
            <person name="Wu L."/>
            <person name="Ma J."/>
        </authorList>
    </citation>
    <scope>NUCLEOTIDE SEQUENCE [LARGE SCALE GENOMIC DNA]</scope>
    <source>
        <strain evidence="10">JCM 17440</strain>
    </source>
</reference>
<evidence type="ECO:0000256" key="6">
    <source>
        <dbReference type="ARBA" id="ARBA00023014"/>
    </source>
</evidence>
<dbReference type="InterPro" id="IPR006638">
    <property type="entry name" value="Elp3/MiaA/NifB-like_rSAM"/>
</dbReference>
<dbReference type="PROSITE" id="PS51332">
    <property type="entry name" value="B12_BINDING"/>
    <property type="match status" value="1"/>
</dbReference>
<dbReference type="InterPro" id="IPR051198">
    <property type="entry name" value="BchE-like"/>
</dbReference>
<dbReference type="PANTHER" id="PTHR43409:SF16">
    <property type="entry name" value="SLR0320 PROTEIN"/>
    <property type="match status" value="1"/>
</dbReference>
<sequence length="470" mass="50981">MRVLLIATNREARPSYAVPAGVAYLQTALVEAGHEARILDLCFEPDERLAPVVAEAVAGYRPGLIGISVRNIDNETYLRYRGNLGDVKLVVDTCRASSSAPIVLGGSAFSLMPAEIMRLLDVDLGVNGEGEPAIVAVADALAEGRAPDGAPGLLRRDGDTVTTAPAARVIDPGSIVAPRYFVPDERYFSTKVVGPQPTYGIQTKRGCAFRCSYCPVPSIEGKRFRLRSPKHIVAEMRQVRDHSGVTRFFITDSIFNLPRRHAVAVCEEMVAADLGVTWMAYTNPLQYDDGLTALFRRAGCETLNFGLDAGCDEMLTSLQKDFTEADIVNATACARRSGVRIVHSLLLGGPGETKDTVARTLDTMHRCPPDVLTIAFGIRVYPQTPLWESLGGDGQRADVDMLQALFYVDEALGQADCEAILTMIEQFIADHPRILVRMNFDPERLAAEVAGSSLRVSAQDRVSAQEGLLG</sequence>
<proteinExistence type="predicted"/>
<keyword evidence="3" id="KW-0949">S-adenosyl-L-methionine</keyword>
<dbReference type="InterPro" id="IPR007197">
    <property type="entry name" value="rSAM"/>
</dbReference>
<keyword evidence="4" id="KW-0479">Metal-binding</keyword>
<gene>
    <name evidence="9" type="ORF">GCM10022254_36340</name>
</gene>
<evidence type="ECO:0000313" key="10">
    <source>
        <dbReference type="Proteomes" id="UP001501710"/>
    </source>
</evidence>
<keyword evidence="5" id="KW-0408">Iron</keyword>
<evidence type="ECO:0000259" key="7">
    <source>
        <dbReference type="PROSITE" id="PS51332"/>
    </source>
</evidence>
<evidence type="ECO:0000256" key="4">
    <source>
        <dbReference type="ARBA" id="ARBA00022723"/>
    </source>
</evidence>
<feature type="domain" description="Radical SAM core" evidence="8">
    <location>
        <begin position="193"/>
        <end position="409"/>
    </location>
</feature>
<dbReference type="InterPro" id="IPR023404">
    <property type="entry name" value="rSAM_horseshoe"/>
</dbReference>
<dbReference type="SUPFAM" id="SSF102114">
    <property type="entry name" value="Radical SAM enzymes"/>
    <property type="match status" value="1"/>
</dbReference>
<dbReference type="Pfam" id="PF02310">
    <property type="entry name" value="B12-binding"/>
    <property type="match status" value="1"/>
</dbReference>
<evidence type="ECO:0000256" key="2">
    <source>
        <dbReference type="ARBA" id="ARBA00022485"/>
    </source>
</evidence>
<dbReference type="InterPro" id="IPR006158">
    <property type="entry name" value="Cobalamin-bd"/>
</dbReference>
<evidence type="ECO:0000256" key="3">
    <source>
        <dbReference type="ARBA" id="ARBA00022691"/>
    </source>
</evidence>
<evidence type="ECO:0000256" key="5">
    <source>
        <dbReference type="ARBA" id="ARBA00023004"/>
    </source>
</evidence>
<dbReference type="Gene3D" id="3.40.50.280">
    <property type="entry name" value="Cobalamin-binding domain"/>
    <property type="match status" value="1"/>
</dbReference>
<dbReference type="SMART" id="SM00729">
    <property type="entry name" value="Elp3"/>
    <property type="match status" value="1"/>
</dbReference>
<name>A0ABP8C4H9_9ACTN</name>
<comment type="cofactor">
    <cofactor evidence="1">
        <name>[4Fe-4S] cluster</name>
        <dbReference type="ChEBI" id="CHEBI:49883"/>
    </cofactor>
</comment>
<dbReference type="SFLD" id="SFLDS00029">
    <property type="entry name" value="Radical_SAM"/>
    <property type="match status" value="1"/>
</dbReference>
<dbReference type="Proteomes" id="UP001501710">
    <property type="component" value="Unassembled WGS sequence"/>
</dbReference>
<dbReference type="SFLD" id="SFLDG01082">
    <property type="entry name" value="B12-binding_domain_containing"/>
    <property type="match status" value="1"/>
</dbReference>
<dbReference type="PROSITE" id="PS51918">
    <property type="entry name" value="RADICAL_SAM"/>
    <property type="match status" value="1"/>
</dbReference>
<dbReference type="CDD" id="cd01335">
    <property type="entry name" value="Radical_SAM"/>
    <property type="match status" value="1"/>
</dbReference>
<accession>A0ABP8C4H9</accession>
<dbReference type="SFLD" id="SFLDG01123">
    <property type="entry name" value="methyltransferase_(Class_B)"/>
    <property type="match status" value="1"/>
</dbReference>
<dbReference type="InterPro" id="IPR034466">
    <property type="entry name" value="Methyltransferase_Class_B"/>
</dbReference>
<protein>
    <submittedName>
        <fullName evidence="9">B12-binding domain-containing radical SAM protein</fullName>
    </submittedName>
</protein>
<comment type="caution">
    <text evidence="9">The sequence shown here is derived from an EMBL/GenBank/DDBJ whole genome shotgun (WGS) entry which is preliminary data.</text>
</comment>
<evidence type="ECO:0000313" key="9">
    <source>
        <dbReference type="EMBL" id="GAA4233578.1"/>
    </source>
</evidence>
<evidence type="ECO:0000256" key="1">
    <source>
        <dbReference type="ARBA" id="ARBA00001966"/>
    </source>
</evidence>
<dbReference type="Gene3D" id="3.80.30.20">
    <property type="entry name" value="tm_1862 like domain"/>
    <property type="match status" value="1"/>
</dbReference>
<keyword evidence="2" id="KW-0004">4Fe-4S</keyword>
<dbReference type="PROSITE" id="PS01278">
    <property type="entry name" value="MTTASE_RADICAL"/>
    <property type="match status" value="1"/>
</dbReference>
<dbReference type="PANTHER" id="PTHR43409">
    <property type="entry name" value="ANAEROBIC MAGNESIUM-PROTOPORPHYRIN IX MONOMETHYL ESTER CYCLASE-RELATED"/>
    <property type="match status" value="1"/>
</dbReference>